<gene>
    <name evidence="2" type="ORF">G3O08_11600</name>
</gene>
<evidence type="ECO:0000313" key="2">
    <source>
        <dbReference type="EMBL" id="NEN24146.1"/>
    </source>
</evidence>
<dbReference type="EMBL" id="JAAGVY010000020">
    <property type="protein sequence ID" value="NEN24146.1"/>
    <property type="molecule type" value="Genomic_DNA"/>
</dbReference>
<name>A0A7K3WRJ9_9FLAO</name>
<protein>
    <recommendedName>
        <fullName evidence="4">DUF4296 domain-containing protein</fullName>
    </recommendedName>
</protein>
<organism evidence="2 3">
    <name type="scientific">Cryomorpha ignava</name>
    <dbReference type="NCBI Taxonomy" id="101383"/>
    <lineage>
        <taxon>Bacteria</taxon>
        <taxon>Pseudomonadati</taxon>
        <taxon>Bacteroidota</taxon>
        <taxon>Flavobacteriia</taxon>
        <taxon>Flavobacteriales</taxon>
        <taxon>Cryomorphaceae</taxon>
        <taxon>Cryomorpha</taxon>
    </lineage>
</organism>
<dbReference type="AlphaFoldDB" id="A0A7K3WRJ9"/>
<keyword evidence="1" id="KW-0732">Signal</keyword>
<feature type="chain" id="PRO_5029744559" description="DUF4296 domain-containing protein" evidence="1">
    <location>
        <begin position="23"/>
        <end position="120"/>
    </location>
</feature>
<evidence type="ECO:0000313" key="3">
    <source>
        <dbReference type="Proteomes" id="UP000486602"/>
    </source>
</evidence>
<accession>A0A7K3WRJ9</accession>
<proteinExistence type="predicted"/>
<sequence>MKEKKAILLLFLGVFCSLIAYNQDTLSAVDKMQCLYAVYYEGYKKGEFEPFLLEKAESICFQILEEDSSNFVANYYLGLMYGNEIVRLQEREDFLRKQYDIYRKRANRMIEESKEKPEQE</sequence>
<dbReference type="Proteomes" id="UP000486602">
    <property type="component" value="Unassembled WGS sequence"/>
</dbReference>
<reference evidence="2 3" key="1">
    <citation type="submission" date="2020-02" db="EMBL/GenBank/DDBJ databases">
        <title>Out from the shadows clarifying the taxonomy of the family Cryomorphaceae and related taxa by utilizing the GTDB taxonomic framework.</title>
        <authorList>
            <person name="Bowman J.P."/>
        </authorList>
    </citation>
    <scope>NUCLEOTIDE SEQUENCE [LARGE SCALE GENOMIC DNA]</scope>
    <source>
        <strain evidence="2 3">QSSC 1-22</strain>
    </source>
</reference>
<keyword evidence="3" id="KW-1185">Reference proteome</keyword>
<dbReference type="RefSeq" id="WP_163285540.1">
    <property type="nucleotide sequence ID" value="NZ_JAAGVY010000020.1"/>
</dbReference>
<evidence type="ECO:0008006" key="4">
    <source>
        <dbReference type="Google" id="ProtNLM"/>
    </source>
</evidence>
<comment type="caution">
    <text evidence="2">The sequence shown here is derived from an EMBL/GenBank/DDBJ whole genome shotgun (WGS) entry which is preliminary data.</text>
</comment>
<feature type="signal peptide" evidence="1">
    <location>
        <begin position="1"/>
        <end position="22"/>
    </location>
</feature>
<evidence type="ECO:0000256" key="1">
    <source>
        <dbReference type="SAM" id="SignalP"/>
    </source>
</evidence>